<evidence type="ECO:0000256" key="5">
    <source>
        <dbReference type="ARBA" id="ARBA00022695"/>
    </source>
</evidence>
<evidence type="ECO:0000256" key="2">
    <source>
        <dbReference type="ARBA" id="ARBA00022630"/>
    </source>
</evidence>
<dbReference type="Gene3D" id="3.40.50.620">
    <property type="entry name" value="HUPs"/>
    <property type="match status" value="1"/>
</dbReference>
<dbReference type="GO" id="GO:0009231">
    <property type="term" value="P:riboflavin biosynthetic process"/>
    <property type="evidence" value="ECO:0007669"/>
    <property type="project" value="InterPro"/>
</dbReference>
<dbReference type="EMBL" id="UOEH01000346">
    <property type="protein sequence ID" value="VAW01845.1"/>
    <property type="molecule type" value="Genomic_DNA"/>
</dbReference>
<keyword evidence="9" id="KW-0067">ATP-binding</keyword>
<dbReference type="GO" id="GO:0009398">
    <property type="term" value="P:FMN biosynthetic process"/>
    <property type="evidence" value="ECO:0007669"/>
    <property type="project" value="TreeGrafter"/>
</dbReference>
<gene>
    <name evidence="12" type="ORF">MNBD_ALPHA05-2086</name>
</gene>
<dbReference type="GO" id="GO:0005524">
    <property type="term" value="F:ATP binding"/>
    <property type="evidence" value="ECO:0007669"/>
    <property type="project" value="UniProtKB-KW"/>
</dbReference>
<keyword evidence="8" id="KW-0274">FAD</keyword>
<dbReference type="GO" id="GO:0016779">
    <property type="term" value="F:nucleotidyltransferase activity"/>
    <property type="evidence" value="ECO:0007669"/>
    <property type="project" value="UniProtKB-KW"/>
</dbReference>
<evidence type="ECO:0000256" key="6">
    <source>
        <dbReference type="ARBA" id="ARBA00022741"/>
    </source>
</evidence>
<keyword evidence="5 12" id="KW-0548">Nucleotidyltransferase</keyword>
<dbReference type="InterPro" id="IPR015865">
    <property type="entry name" value="Riboflavin_kinase_bac/euk"/>
</dbReference>
<protein>
    <recommendedName>
        <fullName evidence="1">riboflavin kinase</fullName>
        <ecNumber evidence="1">2.7.1.26</ecNumber>
    </recommendedName>
</protein>
<evidence type="ECO:0000256" key="3">
    <source>
        <dbReference type="ARBA" id="ARBA00022643"/>
    </source>
</evidence>
<proteinExistence type="predicted"/>
<evidence type="ECO:0000313" key="12">
    <source>
        <dbReference type="EMBL" id="VAW01845.1"/>
    </source>
</evidence>
<keyword evidence="3" id="KW-0288">FMN</keyword>
<evidence type="ECO:0000256" key="8">
    <source>
        <dbReference type="ARBA" id="ARBA00022827"/>
    </source>
</evidence>
<dbReference type="Pfam" id="PF01687">
    <property type="entry name" value="Flavokinase"/>
    <property type="match status" value="1"/>
</dbReference>
<evidence type="ECO:0000256" key="7">
    <source>
        <dbReference type="ARBA" id="ARBA00022777"/>
    </source>
</evidence>
<evidence type="ECO:0000256" key="1">
    <source>
        <dbReference type="ARBA" id="ARBA00012105"/>
    </source>
</evidence>
<reference evidence="12" key="1">
    <citation type="submission" date="2018-06" db="EMBL/GenBank/DDBJ databases">
        <authorList>
            <person name="Zhirakovskaya E."/>
        </authorList>
    </citation>
    <scope>NUCLEOTIDE SEQUENCE</scope>
</reference>
<organism evidence="12">
    <name type="scientific">hydrothermal vent metagenome</name>
    <dbReference type="NCBI Taxonomy" id="652676"/>
    <lineage>
        <taxon>unclassified sequences</taxon>
        <taxon>metagenomes</taxon>
        <taxon>ecological metagenomes</taxon>
    </lineage>
</organism>
<dbReference type="InterPro" id="IPR023468">
    <property type="entry name" value="Riboflavin_kinase"/>
</dbReference>
<keyword evidence="7 12" id="KW-0418">Kinase</keyword>
<keyword evidence="4 12" id="KW-0808">Transferase</keyword>
<name>A0A3B0S662_9ZZZZ</name>
<dbReference type="PANTHER" id="PTHR22749">
    <property type="entry name" value="RIBOFLAVIN KINASE/FMN ADENYLYLTRANSFERASE"/>
    <property type="match status" value="1"/>
</dbReference>
<dbReference type="InterPro" id="IPR014729">
    <property type="entry name" value="Rossmann-like_a/b/a_fold"/>
</dbReference>
<dbReference type="AlphaFoldDB" id="A0A3B0S662"/>
<evidence type="ECO:0000256" key="10">
    <source>
        <dbReference type="ARBA" id="ARBA00023268"/>
    </source>
</evidence>
<keyword evidence="2" id="KW-0285">Flavoprotein</keyword>
<evidence type="ECO:0000259" key="11">
    <source>
        <dbReference type="SMART" id="SM00904"/>
    </source>
</evidence>
<sequence>MGDEVGLKVKIVDLLPQPADGAKFGSSAVRAALRDGDMARAHVLLGRPWAVRGVVTQGEQRGRTLGFPTANMTLGEIIEPRRGVYATRARVDGVTHDAVSNFGRRPTVGSEAPLFETHLLDFDGDLYGREIEIDFIDFIRDEVKFDGLDALKAQIAKDSVKARALLA</sequence>
<keyword evidence="10" id="KW-0511">Multifunctional enzyme</keyword>
<dbReference type="SMART" id="SM00904">
    <property type="entry name" value="Flavokinase"/>
    <property type="match status" value="1"/>
</dbReference>
<dbReference type="InterPro" id="IPR023465">
    <property type="entry name" value="Riboflavin_kinase_dom_sf"/>
</dbReference>
<dbReference type="PANTHER" id="PTHR22749:SF6">
    <property type="entry name" value="RIBOFLAVIN KINASE"/>
    <property type="match status" value="1"/>
</dbReference>
<evidence type="ECO:0000256" key="9">
    <source>
        <dbReference type="ARBA" id="ARBA00022840"/>
    </source>
</evidence>
<keyword evidence="6" id="KW-0547">Nucleotide-binding</keyword>
<dbReference type="Gene3D" id="2.40.30.30">
    <property type="entry name" value="Riboflavin kinase-like"/>
    <property type="match status" value="1"/>
</dbReference>
<dbReference type="SUPFAM" id="SSF82114">
    <property type="entry name" value="Riboflavin kinase-like"/>
    <property type="match status" value="1"/>
</dbReference>
<dbReference type="GO" id="GO:0008531">
    <property type="term" value="F:riboflavin kinase activity"/>
    <property type="evidence" value="ECO:0007669"/>
    <property type="project" value="UniProtKB-EC"/>
</dbReference>
<dbReference type="FunFam" id="2.40.30.30:FF:000003">
    <property type="entry name" value="Riboflavin biosynthesis protein"/>
    <property type="match status" value="1"/>
</dbReference>
<accession>A0A3B0S662</accession>
<feature type="domain" description="Riboflavin kinase" evidence="11">
    <location>
        <begin position="44"/>
        <end position="167"/>
    </location>
</feature>
<dbReference type="EC" id="2.7.1.26" evidence="1"/>
<evidence type="ECO:0000256" key="4">
    <source>
        <dbReference type="ARBA" id="ARBA00022679"/>
    </source>
</evidence>